<sequence>MSRYVLSPAAQADLEQTWDYTSQRWNDDQAEAYVRVIQQAVELVAENPLIGRSCDEVRAGYRRHTAGSHTLYYRDGAGGELIDVVRILHKRMDVDRHLD</sequence>
<dbReference type="Gene3D" id="3.30.2310.20">
    <property type="entry name" value="RelE-like"/>
    <property type="match status" value="1"/>
</dbReference>
<dbReference type="KEGG" id="mdx:BTO20_17165"/>
<name>A0A1Y0C4E9_9MYCO</name>
<evidence type="ECO:0000256" key="2">
    <source>
        <dbReference type="ARBA" id="ARBA00022649"/>
    </source>
</evidence>
<proteinExistence type="inferred from homology"/>
<dbReference type="OrthoDB" id="7173315at2"/>
<gene>
    <name evidence="4" type="ORF">BTO20_17165</name>
</gene>
<dbReference type="InterPro" id="IPR007712">
    <property type="entry name" value="RelE/ParE_toxin"/>
</dbReference>
<evidence type="ECO:0000256" key="3">
    <source>
        <dbReference type="PIRNR" id="PIRNR029218"/>
    </source>
</evidence>
<evidence type="ECO:0000313" key="5">
    <source>
        <dbReference type="Proteomes" id="UP000195331"/>
    </source>
</evidence>
<dbReference type="AlphaFoldDB" id="A0A1Y0C4E9"/>
<dbReference type="Pfam" id="PF05016">
    <property type="entry name" value="ParE_toxin"/>
    <property type="match status" value="1"/>
</dbReference>
<protein>
    <recommendedName>
        <fullName evidence="3">Toxin</fullName>
    </recommendedName>
</protein>
<keyword evidence="5" id="KW-1185">Reference proteome</keyword>
<organism evidence="4 5">
    <name type="scientific">Mycobacterium dioxanotrophicus</name>
    <dbReference type="NCBI Taxonomy" id="482462"/>
    <lineage>
        <taxon>Bacteria</taxon>
        <taxon>Bacillati</taxon>
        <taxon>Actinomycetota</taxon>
        <taxon>Actinomycetes</taxon>
        <taxon>Mycobacteriales</taxon>
        <taxon>Mycobacteriaceae</taxon>
        <taxon>Mycobacterium</taxon>
    </lineage>
</organism>
<dbReference type="Proteomes" id="UP000195331">
    <property type="component" value="Chromosome"/>
</dbReference>
<reference evidence="4 5" key="1">
    <citation type="submission" date="2017-04" db="EMBL/GenBank/DDBJ databases">
        <title>Whole Genome Sequence of 1,4-Dioxane Degrading Bacterium Mycobacterium dioxanotrophicus PH-06.</title>
        <authorList>
            <person name="He Y."/>
        </authorList>
    </citation>
    <scope>NUCLEOTIDE SEQUENCE [LARGE SCALE GENOMIC DNA]</scope>
    <source>
        <strain evidence="4 5">PH-06</strain>
    </source>
</reference>
<dbReference type="InterPro" id="IPR051803">
    <property type="entry name" value="TA_system_RelE-like_toxin"/>
</dbReference>
<comment type="similarity">
    <text evidence="1 3">Belongs to the RelE toxin family.</text>
</comment>
<dbReference type="EMBL" id="CP020809">
    <property type="protein sequence ID" value="ART70071.1"/>
    <property type="molecule type" value="Genomic_DNA"/>
</dbReference>
<dbReference type="PANTHER" id="PTHR33755">
    <property type="entry name" value="TOXIN PARE1-RELATED"/>
    <property type="match status" value="1"/>
</dbReference>
<dbReference type="InterPro" id="IPR028344">
    <property type="entry name" value="ParE1/4"/>
</dbReference>
<dbReference type="PIRSF" id="PIRSF029218">
    <property type="entry name" value="ParE"/>
    <property type="match status" value="1"/>
</dbReference>
<dbReference type="PANTHER" id="PTHR33755:SF9">
    <property type="entry name" value="TOXIN PARE1"/>
    <property type="match status" value="1"/>
</dbReference>
<evidence type="ECO:0000313" key="4">
    <source>
        <dbReference type="EMBL" id="ART70071.1"/>
    </source>
</evidence>
<dbReference type="InterPro" id="IPR035093">
    <property type="entry name" value="RelE/ParE_toxin_dom_sf"/>
</dbReference>
<keyword evidence="2" id="KW-1277">Toxin-antitoxin system</keyword>
<dbReference type="RefSeq" id="WP_087077558.1">
    <property type="nucleotide sequence ID" value="NZ_CP020809.1"/>
</dbReference>
<evidence type="ECO:0000256" key="1">
    <source>
        <dbReference type="ARBA" id="ARBA00006226"/>
    </source>
</evidence>
<accession>A0A1Y0C4E9</accession>